<name>A0ABX0JYM5_9PROT</name>
<keyword evidence="1" id="KW-1133">Transmembrane helix</keyword>
<evidence type="ECO:0008006" key="4">
    <source>
        <dbReference type="Google" id="ProtNLM"/>
    </source>
</evidence>
<evidence type="ECO:0000313" key="2">
    <source>
        <dbReference type="EMBL" id="NHN87125.1"/>
    </source>
</evidence>
<dbReference type="EMBL" id="WOSY01000001">
    <property type="protein sequence ID" value="NHN87125.1"/>
    <property type="molecule type" value="Genomic_DNA"/>
</dbReference>
<dbReference type="InterPro" id="IPR012666">
    <property type="entry name" value="CbtA_put"/>
</dbReference>
<keyword evidence="1" id="KW-0472">Membrane</keyword>
<dbReference type="Pfam" id="PF09490">
    <property type="entry name" value="CbtA"/>
    <property type="match status" value="1"/>
</dbReference>
<evidence type="ECO:0000313" key="3">
    <source>
        <dbReference type="Proteomes" id="UP000631653"/>
    </source>
</evidence>
<evidence type="ECO:0000256" key="1">
    <source>
        <dbReference type="SAM" id="Phobius"/>
    </source>
</evidence>
<feature type="transmembrane region" description="Helical" evidence="1">
    <location>
        <begin position="63"/>
        <end position="87"/>
    </location>
</feature>
<protein>
    <recommendedName>
        <fullName evidence="4">Cobalt transporter</fullName>
    </recommendedName>
</protein>
<gene>
    <name evidence="2" type="ORF">GOB81_00535</name>
</gene>
<reference evidence="2 3" key="1">
    <citation type="journal article" date="2020" name="Int. J. Syst. Evol. Microbiol.">
        <title>Novel acetic acid bacteria from cider fermentations: Acetobacter conturbans sp. nov. and Acetobacter fallax sp. nov.</title>
        <authorList>
            <person name="Sombolestani A.S."/>
            <person name="Cleenwerck I."/>
            <person name="Cnockaert M."/>
            <person name="Borremans W."/>
            <person name="Wieme A.D."/>
            <person name="De Vuyst L."/>
            <person name="Vandamme P."/>
        </authorList>
    </citation>
    <scope>NUCLEOTIDE SEQUENCE [LARGE SCALE GENOMIC DNA]</scope>
    <source>
        <strain evidence="2 3">LMG 1627</strain>
    </source>
</reference>
<feature type="transmembrane region" description="Helical" evidence="1">
    <location>
        <begin position="99"/>
        <end position="117"/>
    </location>
</feature>
<feature type="transmembrane region" description="Helical" evidence="1">
    <location>
        <begin position="169"/>
        <end position="191"/>
    </location>
</feature>
<organism evidence="2 3">
    <name type="scientific">Acetobacter conturbans</name>
    <dbReference type="NCBI Taxonomy" id="1737472"/>
    <lineage>
        <taxon>Bacteria</taxon>
        <taxon>Pseudomonadati</taxon>
        <taxon>Pseudomonadota</taxon>
        <taxon>Alphaproteobacteria</taxon>
        <taxon>Acetobacterales</taxon>
        <taxon>Acetobacteraceae</taxon>
        <taxon>Acetobacter</taxon>
    </lineage>
</organism>
<dbReference type="RefSeq" id="WP_173568425.1">
    <property type="nucleotide sequence ID" value="NZ_WOSY01000001.1"/>
</dbReference>
<keyword evidence="3" id="KW-1185">Reference proteome</keyword>
<sequence length="240" mass="25652">MMGRLLSRGMFAGIFAALLAFLFARAFGESQVNLSIAYEAHQAALAHEAPEPEMVSRAVQATWGLLTAMVMYGAAYGGLFAVLFGVVYGRVSRLPARSLALWLAAACFVVTVLVPDLKYPPNPPAIGLPETISLRTASYFTMLGLSFCSAVIGLLVARQTSGRLGAWNAGLAGVAIFIVLTAGLSSFLPNINEVPSNFPASVLWRFREASIGMQLVLWASLGLVYGPMAERVLEVSPRRP</sequence>
<proteinExistence type="predicted"/>
<comment type="caution">
    <text evidence="2">The sequence shown here is derived from an EMBL/GenBank/DDBJ whole genome shotgun (WGS) entry which is preliminary data.</text>
</comment>
<keyword evidence="1" id="KW-0812">Transmembrane</keyword>
<dbReference type="Proteomes" id="UP000631653">
    <property type="component" value="Unassembled WGS sequence"/>
</dbReference>
<feature type="transmembrane region" description="Helical" evidence="1">
    <location>
        <begin position="137"/>
        <end position="157"/>
    </location>
</feature>
<accession>A0ABX0JYM5</accession>
<feature type="transmembrane region" description="Helical" evidence="1">
    <location>
        <begin position="211"/>
        <end position="229"/>
    </location>
</feature>